<evidence type="ECO:0000313" key="5">
    <source>
        <dbReference type="EMBL" id="CAL4171824.1"/>
    </source>
</evidence>
<gene>
    <name evidence="5" type="ORF">MNOR_LOCUS34203</name>
</gene>
<dbReference type="EMBL" id="CAXKWB010051844">
    <property type="protein sequence ID" value="CAL4171824.1"/>
    <property type="molecule type" value="Genomic_DNA"/>
</dbReference>
<evidence type="ECO:0000259" key="4">
    <source>
        <dbReference type="Pfam" id="PF15070"/>
    </source>
</evidence>
<dbReference type="InterPro" id="IPR024858">
    <property type="entry name" value="GOLGA"/>
</dbReference>
<feature type="coiled-coil region" evidence="2">
    <location>
        <begin position="4"/>
        <end position="31"/>
    </location>
</feature>
<dbReference type="InterPro" id="IPR043976">
    <property type="entry name" value="GOLGA_cons_dom"/>
</dbReference>
<dbReference type="GO" id="GO:0005801">
    <property type="term" value="C:cis-Golgi network"/>
    <property type="evidence" value="ECO:0007669"/>
    <property type="project" value="TreeGrafter"/>
</dbReference>
<dbReference type="PANTHER" id="PTHR10881:SF46">
    <property type="entry name" value="GOLGIN SUBFAMILY A MEMBER 2"/>
    <property type="match status" value="1"/>
</dbReference>
<accession>A0AAV2SA82</accession>
<keyword evidence="1 2" id="KW-0175">Coiled coil</keyword>
<name>A0AAV2SA82_MEGNR</name>
<dbReference type="GO" id="GO:0000137">
    <property type="term" value="C:Golgi cis cisterna"/>
    <property type="evidence" value="ECO:0007669"/>
    <property type="project" value="TreeGrafter"/>
</dbReference>
<feature type="region of interest" description="Disordered" evidence="3">
    <location>
        <begin position="230"/>
        <end position="257"/>
    </location>
</feature>
<feature type="coiled-coil region" evidence="2">
    <location>
        <begin position="79"/>
        <end position="169"/>
    </location>
</feature>
<feature type="domain" description="Golgin subfamily A conserved" evidence="4">
    <location>
        <begin position="34"/>
        <end position="175"/>
    </location>
</feature>
<sequence length="297" mass="33435">QSRVTELENHITDLQKEATLLDGKVKLLENEANNEVRLANDESNPDAANNNIDPSSQNLELVKCEKCEIKETTTDESKMVSLRNAYNALEERFKRSMQQVAHITEEKTDLEHTIQQLEMETEAVGDYITIYQFQRGVLKQQIREREDKLTSLINEREEMRIKLSSLQELVSTLMVNGNVPNVLADFENIISQKASILPKETEATNEETNINTAPAEVINGENGVVDLDEAKDENLDSENKTNSSEDNDELKSPHKSETVQRILDLINEMESTGQTDCLSVSKNIHCCAQCSGQLIAV</sequence>
<comment type="caution">
    <text evidence="5">The sequence shown here is derived from an EMBL/GenBank/DDBJ whole genome shotgun (WGS) entry which is preliminary data.</text>
</comment>
<feature type="non-terminal residue" evidence="5">
    <location>
        <position position="1"/>
    </location>
</feature>
<proteinExistence type="predicted"/>
<dbReference type="PANTHER" id="PTHR10881">
    <property type="entry name" value="GOLGIN SUBFAMILY A MEMBER-RELATED"/>
    <property type="match status" value="1"/>
</dbReference>
<dbReference type="Pfam" id="PF15070">
    <property type="entry name" value="GOLGA2L5"/>
    <property type="match status" value="1"/>
</dbReference>
<reference evidence="5 6" key="1">
    <citation type="submission" date="2024-05" db="EMBL/GenBank/DDBJ databases">
        <authorList>
            <person name="Wallberg A."/>
        </authorList>
    </citation>
    <scope>NUCLEOTIDE SEQUENCE [LARGE SCALE GENOMIC DNA]</scope>
</reference>
<evidence type="ECO:0000256" key="3">
    <source>
        <dbReference type="SAM" id="MobiDB-lite"/>
    </source>
</evidence>
<organism evidence="5 6">
    <name type="scientific">Meganyctiphanes norvegica</name>
    <name type="common">Northern krill</name>
    <name type="synonym">Thysanopoda norvegica</name>
    <dbReference type="NCBI Taxonomy" id="48144"/>
    <lineage>
        <taxon>Eukaryota</taxon>
        <taxon>Metazoa</taxon>
        <taxon>Ecdysozoa</taxon>
        <taxon>Arthropoda</taxon>
        <taxon>Crustacea</taxon>
        <taxon>Multicrustacea</taxon>
        <taxon>Malacostraca</taxon>
        <taxon>Eumalacostraca</taxon>
        <taxon>Eucarida</taxon>
        <taxon>Euphausiacea</taxon>
        <taxon>Euphausiidae</taxon>
        <taxon>Meganyctiphanes</taxon>
    </lineage>
</organism>
<dbReference type="Proteomes" id="UP001497623">
    <property type="component" value="Unassembled WGS sequence"/>
</dbReference>
<protein>
    <recommendedName>
        <fullName evidence="4">Golgin subfamily A conserved domain-containing protein</fullName>
    </recommendedName>
</protein>
<keyword evidence="6" id="KW-1185">Reference proteome</keyword>
<evidence type="ECO:0000256" key="1">
    <source>
        <dbReference type="ARBA" id="ARBA00023054"/>
    </source>
</evidence>
<evidence type="ECO:0000313" key="6">
    <source>
        <dbReference type="Proteomes" id="UP001497623"/>
    </source>
</evidence>
<evidence type="ECO:0000256" key="2">
    <source>
        <dbReference type="SAM" id="Coils"/>
    </source>
</evidence>
<dbReference type="GO" id="GO:0007030">
    <property type="term" value="P:Golgi organization"/>
    <property type="evidence" value="ECO:0007669"/>
    <property type="project" value="TreeGrafter"/>
</dbReference>
<dbReference type="AlphaFoldDB" id="A0AAV2SA82"/>
<dbReference type="GO" id="GO:0032580">
    <property type="term" value="C:Golgi cisterna membrane"/>
    <property type="evidence" value="ECO:0007669"/>
    <property type="project" value="TreeGrafter"/>
</dbReference>